<proteinExistence type="predicted"/>
<protein>
    <submittedName>
        <fullName evidence="2">Late transcription factor VLTF3-like protein</fullName>
    </submittedName>
</protein>
<dbReference type="EMBL" id="KC008572">
    <property type="protein sequence ID" value="AGF85364.1"/>
    <property type="molecule type" value="Genomic_DNA"/>
</dbReference>
<gene>
    <name evidence="2" type="ORF">glt_00555</name>
</gene>
<dbReference type="InterPro" id="IPR007031">
    <property type="entry name" value="Poxvirus_VLTF3"/>
</dbReference>
<dbReference type="Proteomes" id="UP000241071">
    <property type="component" value="Segment"/>
</dbReference>
<organism evidence="2 3">
    <name type="scientific">Moumouvirus goulette</name>
    <dbReference type="NCBI Taxonomy" id="1247379"/>
    <lineage>
        <taxon>Viruses</taxon>
        <taxon>Varidnaviria</taxon>
        <taxon>Bamfordvirae</taxon>
        <taxon>Nucleocytoviricota</taxon>
        <taxon>Megaviricetes</taxon>
        <taxon>Imitervirales</taxon>
        <taxon>Mimiviridae</taxon>
        <taxon>Megamimivirinae</taxon>
        <taxon>Moumouvirus</taxon>
        <taxon>Moumouvirus goulettemassiliense</taxon>
    </lineage>
</organism>
<reference evidence="2 3" key="1">
    <citation type="submission" date="2012-10" db="EMBL/GenBank/DDBJ databases">
        <title>Complete genome sequence of Moumouvirus goulette.</title>
        <authorList>
            <person name="Fournous G."/>
            <person name="Bougalmi M."/>
            <person name="Colson P."/>
        </authorList>
    </citation>
    <scope>NUCLEOTIDE SEQUENCE [LARGE SCALE GENOMIC DNA]</scope>
</reference>
<name>M1PBP8_9VIRU</name>
<keyword evidence="3" id="KW-1185">Reference proteome</keyword>
<keyword evidence="1" id="KW-0804">Transcription</keyword>
<evidence type="ECO:0000256" key="1">
    <source>
        <dbReference type="ARBA" id="ARBA00023163"/>
    </source>
</evidence>
<accession>M1PBP8</accession>
<evidence type="ECO:0000313" key="2">
    <source>
        <dbReference type="EMBL" id="AGF85364.1"/>
    </source>
</evidence>
<sequence length="79" mass="9871">MKIKKMFKQIQKPFAVYCPKDRKNFLNYSYVLHKFCELLDLDEYINYFPLLKNNAKLLQHDKIWKNICEYMRWEFIKSI</sequence>
<dbReference type="GO" id="GO:0046782">
    <property type="term" value="P:regulation of viral transcription"/>
    <property type="evidence" value="ECO:0007669"/>
    <property type="project" value="InterPro"/>
</dbReference>
<dbReference type="Pfam" id="PF04947">
    <property type="entry name" value="Pox_VLTF3"/>
    <property type="match status" value="1"/>
</dbReference>
<evidence type="ECO:0000313" key="3">
    <source>
        <dbReference type="Proteomes" id="UP000241071"/>
    </source>
</evidence>